<organism evidence="2 3">
    <name type="scientific">Actinacidiphila acididurans</name>
    <dbReference type="NCBI Taxonomy" id="2784346"/>
    <lineage>
        <taxon>Bacteria</taxon>
        <taxon>Bacillati</taxon>
        <taxon>Actinomycetota</taxon>
        <taxon>Actinomycetes</taxon>
        <taxon>Kitasatosporales</taxon>
        <taxon>Streptomycetaceae</taxon>
        <taxon>Actinacidiphila</taxon>
    </lineage>
</organism>
<dbReference type="Pfam" id="PF18135">
    <property type="entry name" value="Type_ISP_C"/>
    <property type="match status" value="1"/>
</dbReference>
<evidence type="ECO:0000259" key="1">
    <source>
        <dbReference type="Pfam" id="PF18135"/>
    </source>
</evidence>
<feature type="domain" description="Type ISP restriction-modification enzyme LLaBIII C-terminal specificity" evidence="1">
    <location>
        <begin position="13"/>
        <end position="345"/>
    </location>
</feature>
<dbReference type="RefSeq" id="WP_205357975.1">
    <property type="nucleotide sequence ID" value="NZ_JADKYB010000008.1"/>
</dbReference>
<name>A0ABS2TRY1_9ACTN</name>
<dbReference type="GO" id="GO:0032259">
    <property type="term" value="P:methylation"/>
    <property type="evidence" value="ECO:0007669"/>
    <property type="project" value="UniProtKB-KW"/>
</dbReference>
<dbReference type="GO" id="GO:0008168">
    <property type="term" value="F:methyltransferase activity"/>
    <property type="evidence" value="ECO:0007669"/>
    <property type="project" value="UniProtKB-KW"/>
</dbReference>
<proteinExistence type="predicted"/>
<dbReference type="EMBL" id="JADKYB010000008">
    <property type="protein sequence ID" value="MBM9506103.1"/>
    <property type="molecule type" value="Genomic_DNA"/>
</dbReference>
<sequence length="414" mass="44540">MPPVSDEAPLLHDLMPWSVRPLRIGRNWPLAPDPGALKARWALLTAAPDEAAKAALLHPTRARTLHTPVAQLPGHRTPTTALAREDGPCPEPVRVQHGPFDQQWLIPDHRLIDAARPELWRVADDRQVFALEQAYLPEVAEPPVVFCAPLPDGRSPAGKPARIRPLYRQPGGLDPNLAPGLAEWLTRRLGVAVAAEDILAWVAAAARATPEGCAVPLTGDPVVWQEGLALGRRSLWLHTRGARYADPAAGRDRLRLPGGSRPYVRAPLPATPKPGDLAYDPQEQALRIGEGVVAPVSAGAWERTAGGVRVLDAWYERRTDPGEPGSLEALRPAGWSRTTTSELLELVSVLTLLAEARAELDAFAGSLAGREGDTVIGAGELRAAGILPVAEARRRPASVLEHHEEGPDGQFPLL</sequence>
<keyword evidence="2" id="KW-0808">Transferase</keyword>
<protein>
    <submittedName>
        <fullName evidence="2">DNA methyltransferase</fullName>
    </submittedName>
</protein>
<gene>
    <name evidence="2" type="ORF">ITX44_16395</name>
</gene>
<dbReference type="Proteomes" id="UP000749040">
    <property type="component" value="Unassembled WGS sequence"/>
</dbReference>
<evidence type="ECO:0000313" key="2">
    <source>
        <dbReference type="EMBL" id="MBM9506103.1"/>
    </source>
</evidence>
<keyword evidence="2" id="KW-0489">Methyltransferase</keyword>
<keyword evidence="3" id="KW-1185">Reference proteome</keyword>
<evidence type="ECO:0000313" key="3">
    <source>
        <dbReference type="Proteomes" id="UP000749040"/>
    </source>
</evidence>
<comment type="caution">
    <text evidence="2">The sequence shown here is derived from an EMBL/GenBank/DDBJ whole genome shotgun (WGS) entry which is preliminary data.</text>
</comment>
<accession>A0ABS2TRY1</accession>
<reference evidence="2 3" key="1">
    <citation type="submission" date="2021-01" db="EMBL/GenBank/DDBJ databases">
        <title>Streptomyces acididurans sp. nov., isolated from a peat swamp forest soil.</title>
        <authorList>
            <person name="Chantavorakit T."/>
            <person name="Duangmal K."/>
        </authorList>
    </citation>
    <scope>NUCLEOTIDE SEQUENCE [LARGE SCALE GENOMIC DNA]</scope>
    <source>
        <strain evidence="2 3">KK5PA1</strain>
    </source>
</reference>
<dbReference type="InterPro" id="IPR041635">
    <property type="entry name" value="Type_ISP_LLaBIII_C"/>
</dbReference>